<dbReference type="PANTHER" id="PTHR30413:SF10">
    <property type="entry name" value="CAPSULE POLYSACCHARIDE EXPORT INNER-MEMBRANE PROTEIN CTRC"/>
    <property type="match status" value="1"/>
</dbReference>
<keyword evidence="2" id="KW-0813">Transport</keyword>
<feature type="transmembrane region" description="Helical" evidence="3">
    <location>
        <begin position="37"/>
        <end position="60"/>
    </location>
</feature>
<keyword evidence="3" id="KW-0472">Membrane</keyword>
<dbReference type="Proteomes" id="UP000199048">
    <property type="component" value="Unassembled WGS sequence"/>
</dbReference>
<feature type="transmembrane region" description="Helical" evidence="3">
    <location>
        <begin position="72"/>
        <end position="89"/>
    </location>
</feature>
<dbReference type="OrthoDB" id="8479094at2"/>
<organism evidence="4 5">
    <name type="scientific">Methylobacterium pseudosasicola</name>
    <dbReference type="NCBI Taxonomy" id="582667"/>
    <lineage>
        <taxon>Bacteria</taxon>
        <taxon>Pseudomonadati</taxon>
        <taxon>Pseudomonadota</taxon>
        <taxon>Alphaproteobacteria</taxon>
        <taxon>Hyphomicrobiales</taxon>
        <taxon>Methylobacteriaceae</taxon>
        <taxon>Methylobacterium</taxon>
    </lineage>
</organism>
<sequence>MSALPTAQTQKSPAESYLHVLHALILRDMRTRFGASIWGYGVVVLWPCVHVFMLIAIYTFQKLAAPLGDNRALFFATGAVPVLVFQYISREVMKSVIMNRPLTYYPQVKLFDLIFSRILVEIVTGFLALLVVSSVLIVIGTNPIPADPLTAVSGYVAAIILGVGIGTINVAIIGFFPGWLIGYALFSIILYVSSGVMFLPSYMPEKVYYWMKFNPAMQLAEWVRSAYYPYAGINVDHMYVLMFGLTSAAIGLFLIKHVVSKLTA</sequence>
<dbReference type="PRINTS" id="PR00164">
    <property type="entry name" value="ABC2TRNSPORT"/>
</dbReference>
<keyword evidence="3" id="KW-1133">Transmembrane helix</keyword>
<evidence type="ECO:0000256" key="1">
    <source>
        <dbReference type="ARBA" id="ARBA00007783"/>
    </source>
</evidence>
<dbReference type="GO" id="GO:0015920">
    <property type="term" value="P:lipopolysaccharide transport"/>
    <property type="evidence" value="ECO:0007669"/>
    <property type="project" value="TreeGrafter"/>
</dbReference>
<evidence type="ECO:0000313" key="4">
    <source>
        <dbReference type="EMBL" id="SFM52814.1"/>
    </source>
</evidence>
<dbReference type="GO" id="GO:0043190">
    <property type="term" value="C:ATP-binding cassette (ABC) transporter complex"/>
    <property type="evidence" value="ECO:0007669"/>
    <property type="project" value="InterPro"/>
</dbReference>
<dbReference type="AlphaFoldDB" id="A0A1I4RKT9"/>
<dbReference type="InterPro" id="IPR000412">
    <property type="entry name" value="ABC_2_transport"/>
</dbReference>
<evidence type="ECO:0000256" key="3">
    <source>
        <dbReference type="SAM" id="Phobius"/>
    </source>
</evidence>
<evidence type="ECO:0000313" key="5">
    <source>
        <dbReference type="Proteomes" id="UP000199048"/>
    </source>
</evidence>
<accession>A0A1I4RKT9</accession>
<feature type="transmembrane region" description="Helical" evidence="3">
    <location>
        <begin position="152"/>
        <end position="176"/>
    </location>
</feature>
<keyword evidence="3" id="KW-0812">Transmembrane</keyword>
<feature type="transmembrane region" description="Helical" evidence="3">
    <location>
        <begin position="183"/>
        <end position="203"/>
    </location>
</feature>
<comment type="similarity">
    <text evidence="1">Belongs to the ABC-2 integral membrane protein family.</text>
</comment>
<protein>
    <submittedName>
        <fullName evidence="4">Capsular polysaccharide transport system permease protein</fullName>
    </submittedName>
</protein>
<dbReference type="GO" id="GO:0140359">
    <property type="term" value="F:ABC-type transporter activity"/>
    <property type="evidence" value="ECO:0007669"/>
    <property type="project" value="InterPro"/>
</dbReference>
<keyword evidence="5" id="KW-1185">Reference proteome</keyword>
<evidence type="ECO:0000256" key="2">
    <source>
        <dbReference type="ARBA" id="ARBA00022448"/>
    </source>
</evidence>
<reference evidence="5" key="1">
    <citation type="submission" date="2016-10" db="EMBL/GenBank/DDBJ databases">
        <authorList>
            <person name="Varghese N."/>
            <person name="Submissions S."/>
        </authorList>
    </citation>
    <scope>NUCLEOTIDE SEQUENCE [LARGE SCALE GENOMIC DNA]</scope>
    <source>
        <strain evidence="5">BL36</strain>
    </source>
</reference>
<feature type="transmembrane region" description="Helical" evidence="3">
    <location>
        <begin position="110"/>
        <end position="140"/>
    </location>
</feature>
<dbReference type="PANTHER" id="PTHR30413">
    <property type="entry name" value="INNER MEMBRANE TRANSPORT PERMEASE"/>
    <property type="match status" value="1"/>
</dbReference>
<name>A0A1I4RKT9_9HYPH</name>
<gene>
    <name evidence="4" type="ORF">SAMN05192568_103633</name>
</gene>
<proteinExistence type="inferred from homology"/>
<dbReference type="EMBL" id="FOTK01000036">
    <property type="protein sequence ID" value="SFM52814.1"/>
    <property type="molecule type" value="Genomic_DNA"/>
</dbReference>
<dbReference type="RefSeq" id="WP_092045053.1">
    <property type="nucleotide sequence ID" value="NZ_FOTK01000036.1"/>
</dbReference>
<dbReference type="STRING" id="582667.SAMN05192568_103633"/>
<feature type="transmembrane region" description="Helical" evidence="3">
    <location>
        <begin position="237"/>
        <end position="255"/>
    </location>
</feature>